<evidence type="ECO:0000313" key="3">
    <source>
        <dbReference type="Proteomes" id="UP000282378"/>
    </source>
</evidence>
<proteinExistence type="predicted"/>
<sequence length="147" mass="16481">MLHRARQQGVEQRISQRLSNRTCGTGPRGQQGVEPFDITVDIGLTDAGATWRGNTHQQVSPGQQRVDVLGLQQQPALLSADQAIFHHVRDADTEIHADNPRGPLERVRRTHAGFQLIGLGRVAFERQQPGTEYLGLRIGFQREQFKQ</sequence>
<feature type="compositionally biased region" description="Polar residues" evidence="1">
    <location>
        <begin position="9"/>
        <end position="23"/>
    </location>
</feature>
<organism evidence="2 3">
    <name type="scientific">Pseudomonas syringae pv. maculicola</name>
    <dbReference type="NCBI Taxonomy" id="59511"/>
    <lineage>
        <taxon>Bacteria</taxon>
        <taxon>Pseudomonadati</taxon>
        <taxon>Pseudomonadota</taxon>
        <taxon>Gammaproteobacteria</taxon>
        <taxon>Pseudomonadales</taxon>
        <taxon>Pseudomonadaceae</taxon>
        <taxon>Pseudomonas</taxon>
    </lineage>
</organism>
<evidence type="ECO:0000256" key="1">
    <source>
        <dbReference type="SAM" id="MobiDB-lite"/>
    </source>
</evidence>
<accession>A0A3M2W7C3</accession>
<feature type="region of interest" description="Disordered" evidence="1">
    <location>
        <begin position="1"/>
        <end position="34"/>
    </location>
</feature>
<evidence type="ECO:0000313" key="2">
    <source>
        <dbReference type="EMBL" id="RML47429.1"/>
    </source>
</evidence>
<reference evidence="2 3" key="1">
    <citation type="submission" date="2018-08" db="EMBL/GenBank/DDBJ databases">
        <title>Recombination of ecologically and evolutionarily significant loci maintains genetic cohesion in the Pseudomonas syringae species complex.</title>
        <authorList>
            <person name="Dillon M."/>
            <person name="Thakur S."/>
            <person name="Almeida R.N.D."/>
            <person name="Weir B.S."/>
            <person name="Guttman D.S."/>
        </authorList>
    </citation>
    <scope>NUCLEOTIDE SEQUENCE [LARGE SCALE GENOMIC DNA]</scope>
    <source>
        <strain evidence="2 3">88_10</strain>
    </source>
</reference>
<comment type="caution">
    <text evidence="2">The sequence shown here is derived from an EMBL/GenBank/DDBJ whole genome shotgun (WGS) entry which is preliminary data.</text>
</comment>
<dbReference type="AlphaFoldDB" id="A0A3M2W7C3"/>
<dbReference type="Proteomes" id="UP000282378">
    <property type="component" value="Unassembled WGS sequence"/>
</dbReference>
<dbReference type="EMBL" id="RBNL01003618">
    <property type="protein sequence ID" value="RML47429.1"/>
    <property type="molecule type" value="Genomic_DNA"/>
</dbReference>
<gene>
    <name evidence="2" type="ORF">APX70_01776</name>
</gene>
<name>A0A3M2W7C3_PSEYM</name>
<protein>
    <submittedName>
        <fullName evidence="2">Uncharacterized protein</fullName>
    </submittedName>
</protein>